<dbReference type="InterPro" id="IPR011495">
    <property type="entry name" value="Sig_transdc_His_kin_sub2_dim/P"/>
</dbReference>
<dbReference type="NCBIfam" id="TIGR00229">
    <property type="entry name" value="sensory_box"/>
    <property type="match status" value="2"/>
</dbReference>
<dbReference type="SMART" id="SM00091">
    <property type="entry name" value="PAS"/>
    <property type="match status" value="3"/>
</dbReference>
<keyword evidence="6" id="KW-0175">Coiled coil</keyword>
<dbReference type="EMBL" id="AP025698">
    <property type="protein sequence ID" value="BDH80189.1"/>
    <property type="molecule type" value="Genomic_DNA"/>
</dbReference>
<dbReference type="SUPFAM" id="SSF55785">
    <property type="entry name" value="PYP-like sensor domain (PAS domain)"/>
    <property type="match status" value="3"/>
</dbReference>
<dbReference type="EC" id="2.7.13.3" evidence="2"/>
<dbReference type="RefSeq" id="WP_248564475.1">
    <property type="nucleotide sequence ID" value="NZ_AP025698.1"/>
</dbReference>
<gene>
    <name evidence="8" type="ORF">MTTB_15680</name>
</gene>
<dbReference type="PROSITE" id="PS50112">
    <property type="entry name" value="PAS"/>
    <property type="match status" value="2"/>
</dbReference>
<feature type="domain" description="PAS" evidence="7">
    <location>
        <begin position="244"/>
        <end position="312"/>
    </location>
</feature>
<name>A0ABN6PDB4_9EURY</name>
<reference evidence="8 9" key="1">
    <citation type="submission" date="2022-04" db="EMBL/GenBank/DDBJ databases">
        <title>Complete genome of Methanothermobacter tenebrarum strain RMAS.</title>
        <authorList>
            <person name="Nakamura K."/>
            <person name="Oshima K."/>
            <person name="Hattori M."/>
            <person name="Kamagata Y."/>
            <person name="Takamizawa K."/>
        </authorList>
    </citation>
    <scope>NUCLEOTIDE SEQUENCE [LARGE SCALE GENOMIC DNA]</scope>
    <source>
        <strain evidence="8 9">RMAS</strain>
    </source>
</reference>
<evidence type="ECO:0000256" key="3">
    <source>
        <dbReference type="ARBA" id="ARBA00022553"/>
    </source>
</evidence>
<feature type="coiled-coil region" evidence="6">
    <location>
        <begin position="98"/>
        <end position="125"/>
    </location>
</feature>
<dbReference type="Pfam" id="PF00989">
    <property type="entry name" value="PAS"/>
    <property type="match status" value="2"/>
</dbReference>
<evidence type="ECO:0000313" key="8">
    <source>
        <dbReference type="EMBL" id="BDH80189.1"/>
    </source>
</evidence>
<keyword evidence="3" id="KW-0597">Phosphoprotein</keyword>
<evidence type="ECO:0000256" key="4">
    <source>
        <dbReference type="ARBA" id="ARBA00022679"/>
    </source>
</evidence>
<dbReference type="PANTHER" id="PTHR43304:SF1">
    <property type="entry name" value="PAC DOMAIN-CONTAINING PROTEIN"/>
    <property type="match status" value="1"/>
</dbReference>
<keyword evidence="4" id="KW-0808">Transferase</keyword>
<dbReference type="InterPro" id="IPR013767">
    <property type="entry name" value="PAS_fold"/>
</dbReference>
<feature type="domain" description="PAS" evidence="7">
    <location>
        <begin position="369"/>
        <end position="417"/>
    </location>
</feature>
<keyword evidence="5" id="KW-0418">Kinase</keyword>
<evidence type="ECO:0000256" key="6">
    <source>
        <dbReference type="SAM" id="Coils"/>
    </source>
</evidence>
<dbReference type="Pfam" id="PF13426">
    <property type="entry name" value="PAS_9"/>
    <property type="match status" value="1"/>
</dbReference>
<dbReference type="PANTHER" id="PTHR43304">
    <property type="entry name" value="PHYTOCHROME-LIKE PROTEIN CPH1"/>
    <property type="match status" value="1"/>
</dbReference>
<dbReference type="InterPro" id="IPR035965">
    <property type="entry name" value="PAS-like_dom_sf"/>
</dbReference>
<evidence type="ECO:0000313" key="9">
    <source>
        <dbReference type="Proteomes" id="UP000831817"/>
    </source>
</evidence>
<accession>A0ABN6PDB4</accession>
<evidence type="ECO:0000259" key="7">
    <source>
        <dbReference type="PROSITE" id="PS50112"/>
    </source>
</evidence>
<protein>
    <recommendedName>
        <fullName evidence="2">histidine kinase</fullName>
        <ecNumber evidence="2">2.7.13.3</ecNumber>
    </recommendedName>
</protein>
<comment type="catalytic activity">
    <reaction evidence="1">
        <text>ATP + protein L-histidine = ADP + protein N-phospho-L-histidine.</text>
        <dbReference type="EC" id="2.7.13.3"/>
    </reaction>
</comment>
<sequence>MKILLLKCAGLEVSDLEQKLEAIGFKVDVADSVEEAMEKEPRTDLFLVYTTPTKDIEWTGKIKGFKMPPVYLIDFEEVNIQKAILVPHYIRISKPFDVKELKTAMNLILQSMKELKEEEERYRNLFKYTGRCVAVYEAVDDGEDFVLKDFNPAAEKVEQVKREDILGKRVTEVFPGIKDFGLLDVFKRVYKTGRPEHFPLAHYKDNRISGWKDNFVYKLPSGEIVAVYEDLTKYKQLEEEVKEKRELYRSIFENSGAATVIIDEDTTLLLANKEFEKLSGYSKEELEGKKTWTEFVAEEDLKRMKKYHYLRRKDPSLAPEKYTFKFRDRRGKTRHIQLNVGMISGTKRSVASLIDITELKEAERKIKESEERYRAVVETAPNGVVVLDKTGTILEVNKKALELSGFKKEDLIGKNIIRILPKIKLDPNEIITAFKLALRGEKPDKRVRTFTNLNGEQISFIEHHSVLKKHGKVVGLSLIIEDVTERCKAEKKIRESLIEKEMFLREIHHRVKNNLQIISSLLNLQVGRIGDGRARRLLRESQMRIQAMAMIHEHLNPGHWQRSNSKNT</sequence>
<evidence type="ECO:0000256" key="2">
    <source>
        <dbReference type="ARBA" id="ARBA00012438"/>
    </source>
</evidence>
<dbReference type="CDD" id="cd00130">
    <property type="entry name" value="PAS"/>
    <property type="match status" value="2"/>
</dbReference>
<evidence type="ECO:0000256" key="5">
    <source>
        <dbReference type="ARBA" id="ARBA00022777"/>
    </source>
</evidence>
<evidence type="ECO:0000256" key="1">
    <source>
        <dbReference type="ARBA" id="ARBA00000085"/>
    </source>
</evidence>
<dbReference type="GeneID" id="71966100"/>
<dbReference type="SUPFAM" id="SSF52172">
    <property type="entry name" value="CheY-like"/>
    <property type="match status" value="1"/>
</dbReference>
<organism evidence="8 9">
    <name type="scientific">Methanothermobacter tenebrarum</name>
    <dbReference type="NCBI Taxonomy" id="680118"/>
    <lineage>
        <taxon>Archaea</taxon>
        <taxon>Methanobacteriati</taxon>
        <taxon>Methanobacteriota</taxon>
        <taxon>Methanomada group</taxon>
        <taxon>Methanobacteria</taxon>
        <taxon>Methanobacteriales</taxon>
        <taxon>Methanobacteriaceae</taxon>
        <taxon>Methanothermobacter</taxon>
    </lineage>
</organism>
<dbReference type="Proteomes" id="UP000831817">
    <property type="component" value="Chromosome"/>
</dbReference>
<dbReference type="InterPro" id="IPR011006">
    <property type="entry name" value="CheY-like_superfamily"/>
</dbReference>
<dbReference type="Gene3D" id="3.30.450.20">
    <property type="entry name" value="PAS domain"/>
    <property type="match status" value="3"/>
</dbReference>
<dbReference type="InterPro" id="IPR000014">
    <property type="entry name" value="PAS"/>
</dbReference>
<proteinExistence type="predicted"/>
<dbReference type="Pfam" id="PF07568">
    <property type="entry name" value="HisKA_2"/>
    <property type="match status" value="1"/>
</dbReference>
<keyword evidence="9" id="KW-1185">Reference proteome</keyword>
<dbReference type="InterPro" id="IPR052162">
    <property type="entry name" value="Sensor_kinase/Photoreceptor"/>
</dbReference>